<keyword evidence="1" id="KW-0812">Transmembrane</keyword>
<dbReference type="AlphaFoldDB" id="A0A212DBU0"/>
<keyword evidence="1" id="KW-1133">Transmembrane helix</keyword>
<dbReference type="OrthoDB" id="10264956at2759"/>
<gene>
    <name evidence="2" type="ORF">Celaphus_00003919</name>
</gene>
<sequence>MKCSLRVWFLSMAFLLVFVMSLLFTYSHHSTATLPYLDSGALDGAPRVELSWFPSAGQQMDLQLLK</sequence>
<keyword evidence="3" id="KW-1185">Reference proteome</keyword>
<feature type="transmembrane region" description="Helical" evidence="1">
    <location>
        <begin position="7"/>
        <end position="26"/>
    </location>
</feature>
<proteinExistence type="predicted"/>
<comment type="caution">
    <text evidence="2">The sequence shown here is derived from an EMBL/GenBank/DDBJ whole genome shotgun (WGS) entry which is preliminary data.</text>
</comment>
<dbReference type="EMBL" id="MKHE01000004">
    <property type="protein sequence ID" value="OWK15686.1"/>
    <property type="molecule type" value="Genomic_DNA"/>
</dbReference>
<organism evidence="2 3">
    <name type="scientific">Cervus elaphus hippelaphus</name>
    <name type="common">European red deer</name>
    <dbReference type="NCBI Taxonomy" id="46360"/>
    <lineage>
        <taxon>Eukaryota</taxon>
        <taxon>Metazoa</taxon>
        <taxon>Chordata</taxon>
        <taxon>Craniata</taxon>
        <taxon>Vertebrata</taxon>
        <taxon>Euteleostomi</taxon>
        <taxon>Mammalia</taxon>
        <taxon>Eutheria</taxon>
        <taxon>Laurasiatheria</taxon>
        <taxon>Artiodactyla</taxon>
        <taxon>Ruminantia</taxon>
        <taxon>Pecora</taxon>
        <taxon>Cervidae</taxon>
        <taxon>Cervinae</taxon>
        <taxon>Cervus</taxon>
    </lineage>
</organism>
<evidence type="ECO:0000313" key="2">
    <source>
        <dbReference type="EMBL" id="OWK15686.1"/>
    </source>
</evidence>
<evidence type="ECO:0000313" key="3">
    <source>
        <dbReference type="Proteomes" id="UP000242450"/>
    </source>
</evidence>
<dbReference type="Proteomes" id="UP000242450">
    <property type="component" value="Chromosome 4"/>
</dbReference>
<accession>A0A212DBU0</accession>
<name>A0A212DBU0_CEREH</name>
<reference evidence="2 3" key="1">
    <citation type="journal article" date="2018" name="Mol. Genet. Genomics">
        <title>The red deer Cervus elaphus genome CerEla1.0: sequencing, annotating, genes, and chromosomes.</title>
        <authorList>
            <person name="Bana N.A."/>
            <person name="Nyiri A."/>
            <person name="Nagy J."/>
            <person name="Frank K."/>
            <person name="Nagy T."/>
            <person name="Steger V."/>
            <person name="Schiller M."/>
            <person name="Lakatos P."/>
            <person name="Sugar L."/>
            <person name="Horn P."/>
            <person name="Barta E."/>
            <person name="Orosz L."/>
        </authorList>
    </citation>
    <scope>NUCLEOTIDE SEQUENCE [LARGE SCALE GENOMIC DNA]</scope>
    <source>
        <strain evidence="2">Hungarian</strain>
    </source>
</reference>
<evidence type="ECO:0000256" key="1">
    <source>
        <dbReference type="SAM" id="Phobius"/>
    </source>
</evidence>
<keyword evidence="1" id="KW-0472">Membrane</keyword>
<protein>
    <submittedName>
        <fullName evidence="2">ST3GAL2</fullName>
    </submittedName>
</protein>